<sequence length="154" mass="17168">MTRKVFIDISKCIGCHACEIACEEIHGKSYISVYEVTDYLIIPLKCMHCEKAPCVRVCPTRAMKKVDGIVIVDDVRCIGCTSCIAVCPFGAPELNSKGFIEKCDQCRLRTAENLLPACVAACPTGALVFMEEEKFTRLKRQNIVKELSEKLIVF</sequence>
<dbReference type="GO" id="GO:0051539">
    <property type="term" value="F:4 iron, 4 sulfur cluster binding"/>
    <property type="evidence" value="ECO:0007669"/>
    <property type="project" value="UniProtKB-KW"/>
</dbReference>
<evidence type="ECO:0000256" key="2">
    <source>
        <dbReference type="ARBA" id="ARBA00022723"/>
    </source>
</evidence>
<dbReference type="Pfam" id="PF13247">
    <property type="entry name" value="Fer4_11"/>
    <property type="match status" value="1"/>
</dbReference>
<name>A0A7C5XHN4_9CREN</name>
<dbReference type="GO" id="GO:0016491">
    <property type="term" value="F:oxidoreductase activity"/>
    <property type="evidence" value="ECO:0007669"/>
    <property type="project" value="UniProtKB-ARBA"/>
</dbReference>
<feature type="domain" description="4Fe-4S ferredoxin-type" evidence="5">
    <location>
        <begin position="3"/>
        <end position="33"/>
    </location>
</feature>
<keyword evidence="2" id="KW-0479">Metal-binding</keyword>
<dbReference type="InterPro" id="IPR050954">
    <property type="entry name" value="ET_IronSulfur_Cluster-Binding"/>
</dbReference>
<evidence type="ECO:0000259" key="5">
    <source>
        <dbReference type="PROSITE" id="PS51379"/>
    </source>
</evidence>
<keyword evidence="3" id="KW-0408">Iron</keyword>
<dbReference type="SUPFAM" id="SSF54862">
    <property type="entry name" value="4Fe-4S ferredoxins"/>
    <property type="match status" value="1"/>
</dbReference>
<keyword evidence="4" id="KW-0411">Iron-sulfur</keyword>
<dbReference type="InterPro" id="IPR017896">
    <property type="entry name" value="4Fe4S_Fe-S-bd"/>
</dbReference>
<dbReference type="PANTHER" id="PTHR43177:SF3">
    <property type="entry name" value="PROTEIN NRFC HOMOLOG"/>
    <property type="match status" value="1"/>
</dbReference>
<evidence type="ECO:0000256" key="3">
    <source>
        <dbReference type="ARBA" id="ARBA00023004"/>
    </source>
</evidence>
<dbReference type="Gene3D" id="3.30.70.20">
    <property type="match status" value="2"/>
</dbReference>
<dbReference type="EMBL" id="DRZI01000054">
    <property type="protein sequence ID" value="HHP81323.1"/>
    <property type="molecule type" value="Genomic_DNA"/>
</dbReference>
<comment type="caution">
    <text evidence="6">The sequence shown here is derived from an EMBL/GenBank/DDBJ whole genome shotgun (WGS) entry which is preliminary data.</text>
</comment>
<protein>
    <submittedName>
        <fullName evidence="6">4Fe-4S dicluster domain-containing protein</fullName>
    </submittedName>
</protein>
<accession>A0A7C5XHN4</accession>
<dbReference type="CDD" id="cd16374">
    <property type="entry name" value="DMSOR_beta_like"/>
    <property type="match status" value="1"/>
</dbReference>
<keyword evidence="1" id="KW-0004">4Fe-4S</keyword>
<dbReference type="InterPro" id="IPR017900">
    <property type="entry name" value="4Fe4S_Fe_S_CS"/>
</dbReference>
<dbReference type="PANTHER" id="PTHR43177">
    <property type="entry name" value="PROTEIN NRFC"/>
    <property type="match status" value="1"/>
</dbReference>
<evidence type="ECO:0000256" key="4">
    <source>
        <dbReference type="ARBA" id="ARBA00023014"/>
    </source>
</evidence>
<feature type="domain" description="4Fe-4S ferredoxin-type" evidence="5">
    <location>
        <begin position="37"/>
        <end position="67"/>
    </location>
</feature>
<evidence type="ECO:0000313" key="6">
    <source>
        <dbReference type="EMBL" id="HHP81323.1"/>
    </source>
</evidence>
<dbReference type="AlphaFoldDB" id="A0A7C5XHN4"/>
<evidence type="ECO:0000256" key="1">
    <source>
        <dbReference type="ARBA" id="ARBA00022485"/>
    </source>
</evidence>
<proteinExistence type="predicted"/>
<dbReference type="PROSITE" id="PS51379">
    <property type="entry name" value="4FE4S_FER_2"/>
    <property type="match status" value="3"/>
</dbReference>
<reference evidence="6" key="1">
    <citation type="journal article" date="2020" name="mSystems">
        <title>Genome- and Community-Level Interaction Insights into Carbon Utilization and Element Cycling Functions of Hydrothermarchaeota in Hydrothermal Sediment.</title>
        <authorList>
            <person name="Zhou Z."/>
            <person name="Liu Y."/>
            <person name="Xu W."/>
            <person name="Pan J."/>
            <person name="Luo Z.H."/>
            <person name="Li M."/>
        </authorList>
    </citation>
    <scope>NUCLEOTIDE SEQUENCE [LARGE SCALE GENOMIC DNA]</scope>
    <source>
        <strain evidence="6">SpSt-1121</strain>
    </source>
</reference>
<dbReference type="GO" id="GO:0046872">
    <property type="term" value="F:metal ion binding"/>
    <property type="evidence" value="ECO:0007669"/>
    <property type="project" value="UniProtKB-KW"/>
</dbReference>
<gene>
    <name evidence="6" type="ORF">ENM84_01515</name>
</gene>
<dbReference type="Pfam" id="PF12800">
    <property type="entry name" value="Fer4_4"/>
    <property type="match status" value="1"/>
</dbReference>
<organism evidence="6">
    <name type="scientific">Ignisphaera aggregans</name>
    <dbReference type="NCBI Taxonomy" id="334771"/>
    <lineage>
        <taxon>Archaea</taxon>
        <taxon>Thermoproteota</taxon>
        <taxon>Thermoprotei</taxon>
        <taxon>Desulfurococcales</taxon>
        <taxon>Desulfurococcaceae</taxon>
        <taxon>Ignisphaera</taxon>
    </lineage>
</organism>
<dbReference type="PROSITE" id="PS00198">
    <property type="entry name" value="4FE4S_FER_1"/>
    <property type="match status" value="1"/>
</dbReference>
<feature type="domain" description="4Fe-4S ferredoxin-type" evidence="5">
    <location>
        <begin position="68"/>
        <end position="97"/>
    </location>
</feature>